<evidence type="ECO:0000259" key="2">
    <source>
        <dbReference type="PROSITE" id="PS50238"/>
    </source>
</evidence>
<sequence length="1325" mass="138062">MSDSSSSRSGGVLGKLFSSTANNDFALPSSLNKVAPDRPSPASMRPSFQTTPREHSPSTGPPRSAGSTSAATPMMLNQSQAPSAYAAFSGPGRPPTDRRGSEPVLHAASSASLPLPGASLIGPPRRPPKPDALRIKKPKAKALSISLLSGSSPSTAPREGSSSTPATPYGASTDLLGLPQPAAARNGFNVSVLPGPKSAGHRRPSPRMEQAAFPQRSHSALGYNDAQEEELIDEELGAGRKRKSSARLLNVLASRGGATSGAFVHDDVHIISRSTASSEGAVTAPPRASSSSIRDQQVAGPQPPPPPSTKARPPNLPDRLPNAAESTFLDSVADSSVSRPSVEITDWEQHETGNDHLAQQRSRSREGQASPPQQTEQPTVVHPQLQPRRKFSMSSLLEAAPRSIANARSGAEGVNTAAYAAFPSAALPQARLRPAAQQHGGSDALGIPYATGGAPASAKNKRRSPGVDGPLVDSKDRAGASLLMIDSGHPHGSNRNRQPPISPGAQRAPAQSGSNITSAAAPASRKASALAGLSSKFMRSTDRLADGGDDRNIASSPTLIAPPPRHKLAKSYTRDGQPGGGQISRKGDWEPLAASQSGGVAHTIGQIGAAVGKKGLGMMRSWNSSQQGNPASTPELSSQPGASSASQYVDNEATRRWNNATDPDVALPPRGSSARLAPAMHGGVFAVPLRDAVLRTRLLDAEAGISVNPTLRSNPSTTPRPLTQLEDLDLGLDFSVPMPASSSDSMIEWRSSRFVGSPTLSALPPAAASQAEARRRYMPAVVVRCLESLERWGSDEEGIYRISGRSSHTTKLRLIFDRPGGDLELQDIGPADLDLNSVSSLLKHYLRELPESLLTQKLARSFDEAAANATGSCATSGNSSGGPGGLAMGMFGASPVDRPHSAMHPDQHSLAMAQAVAPIMPRLPVCNWYLLREITHHLSKLCQPEVVARTKMPLNNLGLVLAPTLGLSVGMMRALIQHHAIVFSAGGPTENDEQLGAPEGSVVTLARAAEGHRSADHMLLADASRRAVRPSTSPGFEPEVAPGLLTVSRSSDAIDKRDSNSSVATLRAALENMSPRTAQYPQALEDDPDSTAAPIAARFTRSRAASNASALTSFTSGWSVAELPPSPMLTHQRLDSNGSSVEVGKQPGSTSSQLVSQVSPSPSSSFSTGTGAHLPAAWESSSNSSSSRRTSEDGEMGDGYRKGSNTGPASHTSHSSSIDRPRPLTSGNNRFFANKNGQKAAPIVTRFRSQTTASPDVTSPRRLPPLQPTGLSVSHSSPSNGPSSLPDTGPELSMRQGLGHSSAAIAGRSDPAQDASPVTPLAALP</sequence>
<feature type="region of interest" description="Disordered" evidence="1">
    <location>
        <begin position="1129"/>
        <end position="1325"/>
    </location>
</feature>
<feature type="compositionally biased region" description="Polar residues" evidence="1">
    <location>
        <begin position="621"/>
        <end position="648"/>
    </location>
</feature>
<dbReference type="InterPro" id="IPR000198">
    <property type="entry name" value="RhoGAP_dom"/>
</dbReference>
<evidence type="ECO:0000256" key="1">
    <source>
        <dbReference type="SAM" id="MobiDB-lite"/>
    </source>
</evidence>
<dbReference type="InterPro" id="IPR039767">
    <property type="entry name" value="RALBP1"/>
</dbReference>
<feature type="compositionally biased region" description="Polar residues" evidence="1">
    <location>
        <begin position="1225"/>
        <end position="1237"/>
    </location>
</feature>
<feature type="compositionally biased region" description="Basic and acidic residues" evidence="1">
    <location>
        <begin position="542"/>
        <end position="552"/>
    </location>
</feature>
<feature type="compositionally biased region" description="Polar residues" evidence="1">
    <location>
        <begin position="324"/>
        <end position="339"/>
    </location>
</feature>
<keyword evidence="4" id="KW-1185">Reference proteome</keyword>
<evidence type="ECO:0000313" key="3">
    <source>
        <dbReference type="EMBL" id="PWN43407.1"/>
    </source>
</evidence>
<evidence type="ECO:0000313" key="4">
    <source>
        <dbReference type="Proteomes" id="UP000245783"/>
    </source>
</evidence>
<feature type="region of interest" description="Disordered" evidence="1">
    <location>
        <begin position="619"/>
        <end position="648"/>
    </location>
</feature>
<feature type="compositionally biased region" description="Polar residues" evidence="1">
    <location>
        <begin position="1203"/>
        <end position="1216"/>
    </location>
</feature>
<dbReference type="PANTHER" id="PTHR12783">
    <property type="entry name" value="RALA BINDING PROTEIN 1 RALBP1"/>
    <property type="match status" value="1"/>
</dbReference>
<feature type="region of interest" description="Disordered" evidence="1">
    <location>
        <begin position="432"/>
        <end position="523"/>
    </location>
</feature>
<dbReference type="GO" id="GO:0031267">
    <property type="term" value="F:small GTPase binding"/>
    <property type="evidence" value="ECO:0007669"/>
    <property type="project" value="InterPro"/>
</dbReference>
<dbReference type="GO" id="GO:0007264">
    <property type="term" value="P:small GTPase-mediated signal transduction"/>
    <property type="evidence" value="ECO:0007669"/>
    <property type="project" value="InterPro"/>
</dbReference>
<feature type="compositionally biased region" description="Low complexity" evidence="1">
    <location>
        <begin position="141"/>
        <end position="157"/>
    </location>
</feature>
<feature type="region of interest" description="Disordered" evidence="1">
    <location>
        <begin position="542"/>
        <end position="588"/>
    </location>
</feature>
<feature type="region of interest" description="Disordered" evidence="1">
    <location>
        <begin position="21"/>
        <end position="244"/>
    </location>
</feature>
<feature type="compositionally biased region" description="Polar residues" evidence="1">
    <location>
        <begin position="1247"/>
        <end position="1257"/>
    </location>
</feature>
<feature type="region of interest" description="Disordered" evidence="1">
    <location>
        <begin position="274"/>
        <end position="388"/>
    </location>
</feature>
<proteinExistence type="predicted"/>
<feature type="compositionally biased region" description="Low complexity" evidence="1">
    <location>
        <begin position="1272"/>
        <end position="1286"/>
    </location>
</feature>
<dbReference type="Gene3D" id="1.10.555.10">
    <property type="entry name" value="Rho GTPase activation protein"/>
    <property type="match status" value="1"/>
</dbReference>
<dbReference type="InParanoid" id="A0A316W0G6"/>
<feature type="compositionally biased region" description="Low complexity" evidence="1">
    <location>
        <begin position="105"/>
        <end position="120"/>
    </location>
</feature>
<dbReference type="PANTHER" id="PTHR12783:SF5">
    <property type="entry name" value="RALA-BINDING PROTEIN 1"/>
    <property type="match status" value="1"/>
</dbReference>
<dbReference type="EMBL" id="KZ819370">
    <property type="protein sequence ID" value="PWN43407.1"/>
    <property type="molecule type" value="Genomic_DNA"/>
</dbReference>
<dbReference type="SUPFAM" id="SSF48350">
    <property type="entry name" value="GTPase activation domain, GAP"/>
    <property type="match status" value="1"/>
</dbReference>
<protein>
    <recommendedName>
        <fullName evidence="2">Rho-GAP domain-containing protein</fullName>
    </recommendedName>
</protein>
<dbReference type="GeneID" id="37039600"/>
<dbReference type="OrthoDB" id="185175at2759"/>
<name>A0A316W0G6_9BASI</name>
<dbReference type="STRING" id="1522189.A0A316W0G6"/>
<feature type="compositionally biased region" description="Acidic residues" evidence="1">
    <location>
        <begin position="226"/>
        <end position="236"/>
    </location>
</feature>
<organism evidence="3 4">
    <name type="scientific">Ceraceosorus guamensis</name>
    <dbReference type="NCBI Taxonomy" id="1522189"/>
    <lineage>
        <taxon>Eukaryota</taxon>
        <taxon>Fungi</taxon>
        <taxon>Dikarya</taxon>
        <taxon>Basidiomycota</taxon>
        <taxon>Ustilaginomycotina</taxon>
        <taxon>Exobasidiomycetes</taxon>
        <taxon>Ceraceosorales</taxon>
        <taxon>Ceraceosoraceae</taxon>
        <taxon>Ceraceosorus</taxon>
    </lineage>
</organism>
<dbReference type="SMART" id="SM00324">
    <property type="entry name" value="RhoGAP"/>
    <property type="match status" value="1"/>
</dbReference>
<dbReference type="CDD" id="cd00159">
    <property type="entry name" value="RhoGAP"/>
    <property type="match status" value="1"/>
</dbReference>
<feature type="compositionally biased region" description="Polar residues" evidence="1">
    <location>
        <begin position="65"/>
        <end position="82"/>
    </location>
</feature>
<dbReference type="Pfam" id="PF00620">
    <property type="entry name" value="RhoGAP"/>
    <property type="match status" value="1"/>
</dbReference>
<dbReference type="GO" id="GO:0005096">
    <property type="term" value="F:GTPase activator activity"/>
    <property type="evidence" value="ECO:0007669"/>
    <property type="project" value="InterPro"/>
</dbReference>
<feature type="compositionally biased region" description="Low complexity" evidence="1">
    <location>
        <begin position="1149"/>
        <end position="1168"/>
    </location>
</feature>
<feature type="domain" description="Rho-GAP" evidence="2">
    <location>
        <begin position="761"/>
        <end position="996"/>
    </location>
</feature>
<dbReference type="PROSITE" id="PS50238">
    <property type="entry name" value="RHOGAP"/>
    <property type="match status" value="1"/>
</dbReference>
<accession>A0A316W0G6</accession>
<dbReference type="RefSeq" id="XP_025370567.1">
    <property type="nucleotide sequence ID" value="XM_025517730.1"/>
</dbReference>
<dbReference type="Proteomes" id="UP000245783">
    <property type="component" value="Unassembled WGS sequence"/>
</dbReference>
<dbReference type="InterPro" id="IPR008936">
    <property type="entry name" value="Rho_GTPase_activation_prot"/>
</dbReference>
<gene>
    <name evidence="3" type="ORF">IE81DRAFT_90171</name>
</gene>
<reference evidence="3 4" key="1">
    <citation type="journal article" date="2018" name="Mol. Biol. Evol.">
        <title>Broad Genomic Sampling Reveals a Smut Pathogenic Ancestry of the Fungal Clade Ustilaginomycotina.</title>
        <authorList>
            <person name="Kijpornyongpan T."/>
            <person name="Mondo S.J."/>
            <person name="Barry K."/>
            <person name="Sandor L."/>
            <person name="Lee J."/>
            <person name="Lipzen A."/>
            <person name="Pangilinan J."/>
            <person name="LaButti K."/>
            <person name="Hainaut M."/>
            <person name="Henrissat B."/>
            <person name="Grigoriev I.V."/>
            <person name="Spatafora J.W."/>
            <person name="Aime M.C."/>
        </authorList>
    </citation>
    <scope>NUCLEOTIDE SEQUENCE [LARGE SCALE GENOMIC DNA]</scope>
    <source>
        <strain evidence="3 4">MCA 4658</strain>
    </source>
</reference>